<reference evidence="1" key="1">
    <citation type="submission" date="2023-02" db="EMBL/GenBank/DDBJ databases">
        <title>Colletotrichum kahawae CIFC_Que2 genome sequencing and assembly.</title>
        <authorList>
            <person name="Baroncelli R."/>
        </authorList>
    </citation>
    <scope>NUCLEOTIDE SEQUENCE</scope>
    <source>
        <strain evidence="1">CIFC_Que2</strain>
    </source>
</reference>
<dbReference type="AlphaFoldDB" id="A0AAD9YEU6"/>
<organism evidence="1 2">
    <name type="scientific">Colletotrichum kahawae</name>
    <name type="common">Coffee berry disease fungus</name>
    <dbReference type="NCBI Taxonomy" id="34407"/>
    <lineage>
        <taxon>Eukaryota</taxon>
        <taxon>Fungi</taxon>
        <taxon>Dikarya</taxon>
        <taxon>Ascomycota</taxon>
        <taxon>Pezizomycotina</taxon>
        <taxon>Sordariomycetes</taxon>
        <taxon>Hypocreomycetidae</taxon>
        <taxon>Glomerellales</taxon>
        <taxon>Glomerellaceae</taxon>
        <taxon>Colletotrichum</taxon>
        <taxon>Colletotrichum gloeosporioides species complex</taxon>
    </lineage>
</organism>
<protein>
    <submittedName>
        <fullName evidence="1">Uncharacterized protein</fullName>
    </submittedName>
</protein>
<evidence type="ECO:0000313" key="1">
    <source>
        <dbReference type="EMBL" id="KAK2759715.1"/>
    </source>
</evidence>
<evidence type="ECO:0000313" key="2">
    <source>
        <dbReference type="Proteomes" id="UP001281614"/>
    </source>
</evidence>
<keyword evidence="2" id="KW-1185">Reference proteome</keyword>
<accession>A0AAD9YEU6</accession>
<gene>
    <name evidence="1" type="ORF">CKAH01_05502</name>
</gene>
<dbReference type="EMBL" id="VYYT01000178">
    <property type="protein sequence ID" value="KAK2759715.1"/>
    <property type="molecule type" value="Genomic_DNA"/>
</dbReference>
<proteinExistence type="predicted"/>
<sequence length="73" mass="8669">MVRTMYRGLRTGRTKVSWELQNSMGWERMKRGPSWARPLLWPAERLAVWATFGSWTVRRGMREQETRGRDEGA</sequence>
<comment type="caution">
    <text evidence="1">The sequence shown here is derived from an EMBL/GenBank/DDBJ whole genome shotgun (WGS) entry which is preliminary data.</text>
</comment>
<name>A0AAD9YEU6_COLKA</name>
<dbReference type="Proteomes" id="UP001281614">
    <property type="component" value="Unassembled WGS sequence"/>
</dbReference>